<dbReference type="PANTHER" id="PTHR24198:SF165">
    <property type="entry name" value="ANKYRIN REPEAT-CONTAINING PROTEIN-RELATED"/>
    <property type="match status" value="1"/>
</dbReference>
<dbReference type="PANTHER" id="PTHR24198">
    <property type="entry name" value="ANKYRIN REPEAT AND PROTEIN KINASE DOMAIN-CONTAINING PROTEIN"/>
    <property type="match status" value="1"/>
</dbReference>
<feature type="repeat" description="ANK" evidence="16">
    <location>
        <begin position="332"/>
        <end position="366"/>
    </location>
</feature>
<keyword evidence="7" id="KW-0528">Neurotoxin</keyword>
<evidence type="ECO:0000256" key="12">
    <source>
        <dbReference type="ARBA" id="ARBA00023298"/>
    </source>
</evidence>
<dbReference type="Gene3D" id="1.25.40.20">
    <property type="entry name" value="Ankyrin repeat-containing domain"/>
    <property type="match status" value="2"/>
</dbReference>
<evidence type="ECO:0000256" key="2">
    <source>
        <dbReference type="ARBA" id="ARBA00004613"/>
    </source>
</evidence>
<dbReference type="SUPFAM" id="SSF48403">
    <property type="entry name" value="Ankyrin repeat"/>
    <property type="match status" value="2"/>
</dbReference>
<proteinExistence type="inferred from homology"/>
<evidence type="ECO:0000256" key="1">
    <source>
        <dbReference type="ARBA" id="ARBA00004175"/>
    </source>
</evidence>
<evidence type="ECO:0000256" key="7">
    <source>
        <dbReference type="ARBA" id="ARBA00022699"/>
    </source>
</evidence>
<gene>
    <name evidence="17" type="primary">FPV162_5</name>
    <name evidence="17" type="ORF">AVEN_154898_1</name>
</gene>
<keyword evidence="12" id="KW-1053">Target membrane</keyword>
<comment type="subcellular location">
    <subcellularLocation>
        <location evidence="2">Secreted</location>
    </subcellularLocation>
    <subcellularLocation>
        <location evidence="1">Target cell membrane</location>
    </subcellularLocation>
</comment>
<reference evidence="17 18" key="1">
    <citation type="journal article" date="2019" name="Sci. Rep.">
        <title>Orb-weaving spider Araneus ventricosus genome elucidates the spidroin gene catalogue.</title>
        <authorList>
            <person name="Kono N."/>
            <person name="Nakamura H."/>
            <person name="Ohtoshi R."/>
            <person name="Moran D.A.P."/>
            <person name="Shinohara A."/>
            <person name="Yoshida Y."/>
            <person name="Fujiwara M."/>
            <person name="Mori M."/>
            <person name="Tomita M."/>
            <person name="Arakawa K."/>
        </authorList>
    </citation>
    <scope>NUCLEOTIDE SEQUENCE [LARGE SCALE GENOMIC DNA]</scope>
</reference>
<feature type="repeat" description="ANK" evidence="16">
    <location>
        <begin position="165"/>
        <end position="199"/>
    </location>
</feature>
<dbReference type="Proteomes" id="UP000499080">
    <property type="component" value="Unassembled WGS sequence"/>
</dbReference>
<dbReference type="PROSITE" id="PS50088">
    <property type="entry name" value="ANK_REPEAT"/>
    <property type="match status" value="7"/>
</dbReference>
<evidence type="ECO:0000256" key="10">
    <source>
        <dbReference type="ARBA" id="ARBA00023043"/>
    </source>
</evidence>
<dbReference type="EMBL" id="BGPR01000008">
    <property type="protein sequence ID" value="GBL75561.1"/>
    <property type="molecule type" value="Genomic_DNA"/>
</dbReference>
<comment type="similarity">
    <text evidence="13">Belongs to the cationic peptide 01 (latrotoxin) family. 03 (alpha-latrotoxin) subfamily.</text>
</comment>
<dbReference type="SMART" id="SM00248">
    <property type="entry name" value="ANK"/>
    <property type="match status" value="12"/>
</dbReference>
<keyword evidence="3" id="KW-0268">Exocytosis</keyword>
<dbReference type="PROSITE" id="PS50297">
    <property type="entry name" value="ANK_REP_REGION"/>
    <property type="match status" value="5"/>
</dbReference>
<dbReference type="InterPro" id="IPR002110">
    <property type="entry name" value="Ankyrin_rpt"/>
</dbReference>
<evidence type="ECO:0000256" key="5">
    <source>
        <dbReference type="ARBA" id="ARBA00022537"/>
    </source>
</evidence>
<evidence type="ECO:0000256" key="4">
    <source>
        <dbReference type="ARBA" id="ARBA00022525"/>
    </source>
</evidence>
<evidence type="ECO:0000256" key="14">
    <source>
        <dbReference type="ARBA" id="ARBA00049715"/>
    </source>
</evidence>
<dbReference type="GO" id="GO:0090729">
    <property type="term" value="F:toxin activity"/>
    <property type="evidence" value="ECO:0007669"/>
    <property type="project" value="UniProtKB-KW"/>
</dbReference>
<dbReference type="GO" id="GO:0005576">
    <property type="term" value="C:extracellular region"/>
    <property type="evidence" value="ECO:0007669"/>
    <property type="project" value="UniProtKB-SubCell"/>
</dbReference>
<evidence type="ECO:0000256" key="8">
    <source>
        <dbReference type="ARBA" id="ARBA00022737"/>
    </source>
</evidence>
<evidence type="ECO:0000256" key="11">
    <source>
        <dbReference type="ARBA" id="ARBA00023136"/>
    </source>
</evidence>
<dbReference type="InterPro" id="IPR036770">
    <property type="entry name" value="Ankyrin_rpt-contain_sf"/>
</dbReference>
<evidence type="ECO:0000256" key="3">
    <source>
        <dbReference type="ARBA" id="ARBA00022483"/>
    </source>
</evidence>
<evidence type="ECO:0000256" key="6">
    <source>
        <dbReference type="ARBA" id="ARBA00022656"/>
    </source>
</evidence>
<comment type="subunit">
    <text evidence="14">Homotetramer in membranes.</text>
</comment>
<keyword evidence="4" id="KW-0964">Secreted</keyword>
<feature type="repeat" description="ANK" evidence="16">
    <location>
        <begin position="59"/>
        <end position="93"/>
    </location>
</feature>
<dbReference type="GO" id="GO:0044218">
    <property type="term" value="C:other organism cell membrane"/>
    <property type="evidence" value="ECO:0007669"/>
    <property type="project" value="UniProtKB-KW"/>
</dbReference>
<keyword evidence="18" id="KW-1185">Reference proteome</keyword>
<feature type="repeat" description="ANK" evidence="16">
    <location>
        <begin position="229"/>
        <end position="262"/>
    </location>
</feature>
<sequence>MEKLFTEDNSYNELVRWILRTDPENRWPLHTAAESVILQTNVLKYLLKCGYRVNGRDWSGSTPLHIAVHQRFPRPEFVKLLLDNGADVKIIDNKGNTSLHSALMIPSDDQISQLEVMRMLLEKGANINAINNDQLTPLKIAIRENINIHMITELLLKGSNINFEKGMSPLCHAVVSENMRYDVIKILLDYGANVTAEIMRFAIENPSCEVNIIVEFLSHGVDVNMRDKCDYTFLHYAVTKPNKGYIVEALLQAGAFVHAKNVYGHTPLHAAVMKAKCSLFIIQLLLSYGSIANAECNRSCTPLIYAVKNLCSEEIIIELLENGADPNWRNDHGLSALHYAAGVSSCNLHIIRILLQYGADINNTDPKRNITPLKWVLGGKYRLSHVQELLKNGADVASVGFHVHPSQKYSESPLQTILRNRYCTRDVVKELLKYEDAGFLCQNAEILFDALKNPDCPLEVIDELLNYGMNVNSKNSADKTPLYVSLENPIANMHIIEMLLTHKAWATTDELPWQLAVEKIIHSSRNEAFLKLIIKYAVLQTHDYVHLSRFSEYGDDFSVLLSFQESCIAECERMSTTILPCKLSLRYFINGNGEWKDESTENEILQFVCCNTYPIYYDVIAQRLKRPVLMQMLLTQKIYTRYDESHTEIVLNADSLRIIVQHLSNESLCSLIAAFHVE</sequence>
<comment type="caution">
    <text evidence="17">The sequence shown here is derived from an EMBL/GenBank/DDBJ whole genome shotgun (WGS) entry which is preliminary data.</text>
</comment>
<keyword evidence="5" id="KW-1052">Target cell membrane</keyword>
<dbReference type="Pfam" id="PF00023">
    <property type="entry name" value="Ank"/>
    <property type="match status" value="1"/>
</dbReference>
<feature type="repeat" description="ANK" evidence="16">
    <location>
        <begin position="263"/>
        <end position="297"/>
    </location>
</feature>
<evidence type="ECO:0000313" key="17">
    <source>
        <dbReference type="EMBL" id="GBL75561.1"/>
    </source>
</evidence>
<keyword evidence="8" id="KW-0677">Repeat</keyword>
<keyword evidence="11" id="KW-0472">Membrane</keyword>
<evidence type="ECO:0000256" key="9">
    <source>
        <dbReference type="ARBA" id="ARBA00023028"/>
    </source>
</evidence>
<accession>A0A4Y2A6V7</accession>
<dbReference type="PRINTS" id="PR01415">
    <property type="entry name" value="ANKYRIN"/>
</dbReference>
<protein>
    <recommendedName>
        <fullName evidence="15">Alpha-latrotoxin</fullName>
    </recommendedName>
</protein>
<feature type="repeat" description="ANK" evidence="16">
    <location>
        <begin position="94"/>
        <end position="132"/>
    </location>
</feature>
<dbReference type="AlphaFoldDB" id="A0A4Y2A6V7"/>
<dbReference type="OrthoDB" id="6431849at2759"/>
<name>A0A4Y2A6V7_ARAVE</name>
<organism evidence="17 18">
    <name type="scientific">Araneus ventricosus</name>
    <name type="common">Orbweaver spider</name>
    <name type="synonym">Epeira ventricosa</name>
    <dbReference type="NCBI Taxonomy" id="182803"/>
    <lineage>
        <taxon>Eukaryota</taxon>
        <taxon>Metazoa</taxon>
        <taxon>Ecdysozoa</taxon>
        <taxon>Arthropoda</taxon>
        <taxon>Chelicerata</taxon>
        <taxon>Arachnida</taxon>
        <taxon>Araneae</taxon>
        <taxon>Araneomorphae</taxon>
        <taxon>Entelegynae</taxon>
        <taxon>Araneoidea</taxon>
        <taxon>Araneidae</taxon>
        <taxon>Araneus</taxon>
    </lineage>
</organism>
<keyword evidence="10 16" id="KW-0040">ANK repeat</keyword>
<dbReference type="GO" id="GO:0006887">
    <property type="term" value="P:exocytosis"/>
    <property type="evidence" value="ECO:0007669"/>
    <property type="project" value="UniProtKB-KW"/>
</dbReference>
<evidence type="ECO:0000256" key="15">
    <source>
        <dbReference type="ARBA" id="ARBA00049811"/>
    </source>
</evidence>
<evidence type="ECO:0000256" key="13">
    <source>
        <dbReference type="ARBA" id="ARBA00049657"/>
    </source>
</evidence>
<dbReference type="Pfam" id="PF12796">
    <property type="entry name" value="Ank_2"/>
    <property type="match status" value="3"/>
</dbReference>
<keyword evidence="9" id="KW-0638">Presynaptic neurotoxin</keyword>
<evidence type="ECO:0000256" key="16">
    <source>
        <dbReference type="PROSITE-ProRule" id="PRU00023"/>
    </source>
</evidence>
<dbReference type="GO" id="GO:0044231">
    <property type="term" value="C:host cell presynaptic membrane"/>
    <property type="evidence" value="ECO:0007669"/>
    <property type="project" value="UniProtKB-KW"/>
</dbReference>
<keyword evidence="6" id="KW-0800">Toxin</keyword>
<evidence type="ECO:0000313" key="18">
    <source>
        <dbReference type="Proteomes" id="UP000499080"/>
    </source>
</evidence>
<feature type="repeat" description="ANK" evidence="16">
    <location>
        <begin position="298"/>
        <end position="331"/>
    </location>
</feature>